<accession>A0ABV7Z4R0</accession>
<dbReference type="InterPro" id="IPR010994">
    <property type="entry name" value="RuvA_2-like"/>
</dbReference>
<dbReference type="EMBL" id="JBHRZG010000001">
    <property type="protein sequence ID" value="MFC3831343.1"/>
    <property type="molecule type" value="Genomic_DNA"/>
</dbReference>
<gene>
    <name evidence="2" type="ORF">ACFOSB_00510</name>
</gene>
<dbReference type="Pfam" id="PF12836">
    <property type="entry name" value="HHH_3"/>
    <property type="match status" value="1"/>
</dbReference>
<sequence length="129" mass="13362">MPSWIPRPDHVWSAVLGAGVLLVGALSIGPVLAPRPHAPAVTRVALPPPRPATAEPPVYASTGSITPLISGRVNVNTATQEQLEALPEVGPSLARAIIAGRPHRSLADLDRVKGVGVATLRVLTPLVSF</sequence>
<organism evidence="2 3">
    <name type="scientific">Deinococcus rufus</name>
    <dbReference type="NCBI Taxonomy" id="2136097"/>
    <lineage>
        <taxon>Bacteria</taxon>
        <taxon>Thermotogati</taxon>
        <taxon>Deinococcota</taxon>
        <taxon>Deinococci</taxon>
        <taxon>Deinococcales</taxon>
        <taxon>Deinococcaceae</taxon>
        <taxon>Deinococcus</taxon>
    </lineage>
</organism>
<dbReference type="PANTHER" id="PTHR21180:SF32">
    <property type="entry name" value="ENDONUCLEASE_EXONUCLEASE_PHOSPHATASE FAMILY DOMAIN-CONTAINING PROTEIN 1"/>
    <property type="match status" value="1"/>
</dbReference>
<comment type="caution">
    <text evidence="2">The sequence shown here is derived from an EMBL/GenBank/DDBJ whole genome shotgun (WGS) entry which is preliminary data.</text>
</comment>
<evidence type="ECO:0000256" key="1">
    <source>
        <dbReference type="SAM" id="Phobius"/>
    </source>
</evidence>
<evidence type="ECO:0000313" key="2">
    <source>
        <dbReference type="EMBL" id="MFC3831343.1"/>
    </source>
</evidence>
<reference evidence="3" key="1">
    <citation type="journal article" date="2019" name="Int. J. Syst. Evol. Microbiol.">
        <title>The Global Catalogue of Microorganisms (GCM) 10K type strain sequencing project: providing services to taxonomists for standard genome sequencing and annotation.</title>
        <authorList>
            <consortium name="The Broad Institute Genomics Platform"/>
            <consortium name="The Broad Institute Genome Sequencing Center for Infectious Disease"/>
            <person name="Wu L."/>
            <person name="Ma J."/>
        </authorList>
    </citation>
    <scope>NUCLEOTIDE SEQUENCE [LARGE SCALE GENOMIC DNA]</scope>
    <source>
        <strain evidence="3">CCTCC AB 2017081</strain>
    </source>
</reference>
<keyword evidence="3" id="KW-1185">Reference proteome</keyword>
<dbReference type="GO" id="GO:0003677">
    <property type="term" value="F:DNA binding"/>
    <property type="evidence" value="ECO:0007669"/>
    <property type="project" value="UniProtKB-KW"/>
</dbReference>
<keyword evidence="1" id="KW-1133">Transmembrane helix</keyword>
<keyword evidence="1" id="KW-0472">Membrane</keyword>
<protein>
    <submittedName>
        <fullName evidence="2">ComEA family DNA-binding protein</fullName>
    </submittedName>
</protein>
<dbReference type="SUPFAM" id="SSF47781">
    <property type="entry name" value="RuvA domain 2-like"/>
    <property type="match status" value="1"/>
</dbReference>
<keyword evidence="2" id="KW-0238">DNA-binding</keyword>
<dbReference type="InterPro" id="IPR051675">
    <property type="entry name" value="Endo/Exo/Phosphatase_dom_1"/>
</dbReference>
<keyword evidence="1" id="KW-0812">Transmembrane</keyword>
<dbReference type="Proteomes" id="UP001595803">
    <property type="component" value="Unassembled WGS sequence"/>
</dbReference>
<dbReference type="PANTHER" id="PTHR21180">
    <property type="entry name" value="ENDONUCLEASE/EXONUCLEASE/PHOSPHATASE FAMILY DOMAIN-CONTAINING PROTEIN 1"/>
    <property type="match status" value="1"/>
</dbReference>
<feature type="transmembrane region" description="Helical" evidence="1">
    <location>
        <begin position="12"/>
        <end position="33"/>
    </location>
</feature>
<dbReference type="Gene3D" id="1.10.150.320">
    <property type="entry name" value="Photosystem II 12 kDa extrinsic protein"/>
    <property type="match status" value="1"/>
</dbReference>
<name>A0ABV7Z4R0_9DEIO</name>
<proteinExistence type="predicted"/>
<evidence type="ECO:0000313" key="3">
    <source>
        <dbReference type="Proteomes" id="UP001595803"/>
    </source>
</evidence>
<dbReference type="RefSeq" id="WP_322473177.1">
    <property type="nucleotide sequence ID" value="NZ_JBHRZG010000001.1"/>
</dbReference>